<feature type="region of interest" description="Disordered" evidence="1">
    <location>
        <begin position="123"/>
        <end position="150"/>
    </location>
</feature>
<dbReference type="EMBL" id="CP031038">
    <property type="protein sequence ID" value="QDZ21182.1"/>
    <property type="molecule type" value="Genomic_DNA"/>
</dbReference>
<dbReference type="AlphaFoldDB" id="A0A5B8MPH5"/>
<dbReference type="Proteomes" id="UP000316726">
    <property type="component" value="Chromosome 5"/>
</dbReference>
<evidence type="ECO:0000256" key="2">
    <source>
        <dbReference type="SAM" id="Phobius"/>
    </source>
</evidence>
<feature type="transmembrane region" description="Helical" evidence="2">
    <location>
        <begin position="157"/>
        <end position="181"/>
    </location>
</feature>
<keyword evidence="2" id="KW-0472">Membrane</keyword>
<name>A0A5B8MPH5_9CHLO</name>
<feature type="transmembrane region" description="Helical" evidence="2">
    <location>
        <begin position="97"/>
        <end position="117"/>
    </location>
</feature>
<feature type="compositionally biased region" description="Basic residues" evidence="1">
    <location>
        <begin position="18"/>
        <end position="34"/>
    </location>
</feature>
<dbReference type="EMBL" id="HBHL01008057">
    <property type="protein sequence ID" value="CAD9716418.1"/>
    <property type="molecule type" value="Transcribed_RNA"/>
</dbReference>
<keyword evidence="2" id="KW-1133">Transmembrane helix</keyword>
<keyword evidence="5" id="KW-1185">Reference proteome</keyword>
<protein>
    <submittedName>
        <fullName evidence="4">Uncharacterized protein</fullName>
    </submittedName>
</protein>
<organism evidence="4 5">
    <name type="scientific">Chloropicon primus</name>
    <dbReference type="NCBI Taxonomy" id="1764295"/>
    <lineage>
        <taxon>Eukaryota</taxon>
        <taxon>Viridiplantae</taxon>
        <taxon>Chlorophyta</taxon>
        <taxon>Chloropicophyceae</taxon>
        <taxon>Chloropicales</taxon>
        <taxon>Chloropicaceae</taxon>
        <taxon>Chloropicon</taxon>
    </lineage>
</organism>
<reference evidence="3" key="2">
    <citation type="submission" date="2021-01" db="EMBL/GenBank/DDBJ databases">
        <authorList>
            <person name="Corre E."/>
            <person name="Pelletier E."/>
            <person name="Niang G."/>
            <person name="Scheremetjew M."/>
            <person name="Finn R."/>
            <person name="Kale V."/>
            <person name="Holt S."/>
            <person name="Cochrane G."/>
            <person name="Meng A."/>
            <person name="Brown T."/>
            <person name="Cohen L."/>
        </authorList>
    </citation>
    <scope>NUCLEOTIDE SEQUENCE</scope>
    <source>
        <strain evidence="3">CCMP1205</strain>
    </source>
</reference>
<gene>
    <name evidence="4" type="ORF">A3770_05p37000</name>
    <name evidence="3" type="ORF">CPRI1469_LOCUS5274</name>
</gene>
<evidence type="ECO:0000256" key="1">
    <source>
        <dbReference type="SAM" id="MobiDB-lite"/>
    </source>
</evidence>
<accession>A0A5B8MPH5</accession>
<feature type="region of interest" description="Disordered" evidence="1">
    <location>
        <begin position="1"/>
        <end position="55"/>
    </location>
</feature>
<keyword evidence="2" id="KW-0812">Transmembrane</keyword>
<evidence type="ECO:0000313" key="4">
    <source>
        <dbReference type="EMBL" id="QDZ21182.1"/>
    </source>
</evidence>
<evidence type="ECO:0000313" key="5">
    <source>
        <dbReference type="Proteomes" id="UP000316726"/>
    </source>
</evidence>
<sequence>MMARVQACSGQGEARQVTRTRRRLTSTSPRPRHQHLAERDNRERRRRFTPRGSERTKCKAIALPSQATELLQRLRTFVPDLSVPQASFWTGQYSARAQYGVVAVVAVAVSVLLLKIFRKGKGEAKSKPPAQGGQVKEAESVGGPSESKELGGGPVSLVNGLLFGNFSSLSWLLILVTLLFASSFPRNLLEDILMT</sequence>
<proteinExistence type="predicted"/>
<evidence type="ECO:0000313" key="3">
    <source>
        <dbReference type="EMBL" id="CAD9716418.1"/>
    </source>
</evidence>
<reference evidence="4 5" key="1">
    <citation type="submission" date="2018-07" db="EMBL/GenBank/DDBJ databases">
        <title>The complete nuclear genome of the prasinophyte Chloropicon primus (CCMP1205).</title>
        <authorList>
            <person name="Pombert J.-F."/>
            <person name="Otis C."/>
            <person name="Turmel M."/>
            <person name="Lemieux C."/>
        </authorList>
    </citation>
    <scope>NUCLEOTIDE SEQUENCE [LARGE SCALE GENOMIC DNA]</scope>
    <source>
        <strain evidence="4 5">CCMP1205</strain>
    </source>
</reference>